<gene>
    <name evidence="10" type="ORF">CDO51_08050</name>
</gene>
<dbReference type="InterPro" id="IPR044035">
    <property type="entry name" value="DUF5698"/>
</dbReference>
<reference evidence="10 11" key="1">
    <citation type="submission" date="2017-06" db="EMBL/GenBank/DDBJ databases">
        <title>Draft Genome Sequence of Natranaerobius trueperi halophilic, alkalithermophilic bacteria from soda lakes.</title>
        <authorList>
            <person name="Zhao B."/>
        </authorList>
    </citation>
    <scope>NUCLEOTIDE SEQUENCE [LARGE SCALE GENOMIC DNA]</scope>
    <source>
        <strain evidence="10 11">DSM 18760</strain>
    </source>
</reference>
<dbReference type="OrthoDB" id="48231at2"/>
<evidence type="ECO:0000256" key="6">
    <source>
        <dbReference type="HAMAP-Rule" id="MF_01515"/>
    </source>
</evidence>
<evidence type="ECO:0000313" key="10">
    <source>
        <dbReference type="EMBL" id="OWZ83546.1"/>
    </source>
</evidence>
<proteinExistence type="inferred from homology"/>
<evidence type="ECO:0000256" key="1">
    <source>
        <dbReference type="ARBA" id="ARBA00004651"/>
    </source>
</evidence>
<dbReference type="HAMAP" id="MF_01515">
    <property type="entry name" value="UPF0316"/>
    <property type="match status" value="1"/>
</dbReference>
<organism evidence="10 11">
    <name type="scientific">Natranaerobius trueperi</name>
    <dbReference type="NCBI Taxonomy" id="759412"/>
    <lineage>
        <taxon>Bacteria</taxon>
        <taxon>Bacillati</taxon>
        <taxon>Bacillota</taxon>
        <taxon>Clostridia</taxon>
        <taxon>Natranaerobiales</taxon>
        <taxon>Natranaerobiaceae</taxon>
        <taxon>Natranaerobius</taxon>
    </lineage>
</organism>
<feature type="transmembrane region" description="Helical" evidence="6">
    <location>
        <begin position="31"/>
        <end position="52"/>
    </location>
</feature>
<sequence length="222" mass="25501">MEMVLIILIINVVYVSLSTIRMLFTLKGQRYSAAVISSFETFIYVLGLGLVLDNLDEIQNLFAYAGGFALGVVVGTKIEEKLALGYITVKVISKYTDYSFSEMLREKGYGVTEWIANGRDGERLVMEILTSRKDQKELYNNVIAFDPEAFVISYDPQHFRGGFWVSNLRKQAKRRGEQYEYPQEDNLPGVDEEVIEEIKSEEDFSKYKEETLESEESNNNYN</sequence>
<dbReference type="PANTHER" id="PTHR40060">
    <property type="entry name" value="UPF0316 PROTEIN YEBE"/>
    <property type="match status" value="1"/>
</dbReference>
<keyword evidence="3 6" id="KW-0812">Transmembrane</keyword>
<feature type="domain" description="DUF5698" evidence="9">
    <location>
        <begin position="19"/>
        <end position="76"/>
    </location>
</feature>
<dbReference type="InterPro" id="IPR022930">
    <property type="entry name" value="UPF0316"/>
</dbReference>
<dbReference type="EMBL" id="NIQC01000016">
    <property type="protein sequence ID" value="OWZ83546.1"/>
    <property type="molecule type" value="Genomic_DNA"/>
</dbReference>
<feature type="region of interest" description="Disordered" evidence="7">
    <location>
        <begin position="202"/>
        <end position="222"/>
    </location>
</feature>
<comment type="caution">
    <text evidence="10">The sequence shown here is derived from an EMBL/GenBank/DDBJ whole genome shotgun (WGS) entry which is preliminary data.</text>
</comment>
<evidence type="ECO:0000259" key="9">
    <source>
        <dbReference type="Pfam" id="PF18955"/>
    </source>
</evidence>
<comment type="similarity">
    <text evidence="6">Belongs to the UPF0316 family.</text>
</comment>
<keyword evidence="4 6" id="KW-1133">Transmembrane helix</keyword>
<dbReference type="NCBIfam" id="NF003194">
    <property type="entry name" value="PRK04164.1-5"/>
    <property type="match status" value="1"/>
</dbReference>
<evidence type="ECO:0000313" key="11">
    <source>
        <dbReference type="Proteomes" id="UP000214588"/>
    </source>
</evidence>
<feature type="compositionally biased region" description="Basic and acidic residues" evidence="7">
    <location>
        <begin position="202"/>
        <end position="211"/>
    </location>
</feature>
<dbReference type="Pfam" id="PF10035">
    <property type="entry name" value="DUF2179"/>
    <property type="match status" value="1"/>
</dbReference>
<evidence type="ECO:0000256" key="2">
    <source>
        <dbReference type="ARBA" id="ARBA00022475"/>
    </source>
</evidence>
<evidence type="ECO:0000256" key="4">
    <source>
        <dbReference type="ARBA" id="ARBA00022989"/>
    </source>
</evidence>
<dbReference type="RefSeq" id="WP_089023769.1">
    <property type="nucleotide sequence ID" value="NZ_NIQC01000016.1"/>
</dbReference>
<dbReference type="Pfam" id="PF18955">
    <property type="entry name" value="DUF5698"/>
    <property type="match status" value="1"/>
</dbReference>
<keyword evidence="11" id="KW-1185">Reference proteome</keyword>
<dbReference type="Proteomes" id="UP000214588">
    <property type="component" value="Unassembled WGS sequence"/>
</dbReference>
<name>A0A226BX17_9FIRM</name>
<dbReference type="AlphaFoldDB" id="A0A226BX17"/>
<feature type="domain" description="DUF2179" evidence="8">
    <location>
        <begin position="109"/>
        <end position="161"/>
    </location>
</feature>
<evidence type="ECO:0000256" key="5">
    <source>
        <dbReference type="ARBA" id="ARBA00023136"/>
    </source>
</evidence>
<evidence type="ECO:0000256" key="3">
    <source>
        <dbReference type="ARBA" id="ARBA00022692"/>
    </source>
</evidence>
<dbReference type="PANTHER" id="PTHR40060:SF1">
    <property type="entry name" value="UPF0316 PROTEIN YEBE"/>
    <property type="match status" value="1"/>
</dbReference>
<accession>A0A226BX17</accession>
<protein>
    <recommendedName>
        <fullName evidence="6">UPF0316 protein CDO51_08050</fullName>
    </recommendedName>
</protein>
<comment type="subcellular location">
    <subcellularLocation>
        <location evidence="1 6">Cell membrane</location>
        <topology evidence="1 6">Multi-pass membrane protein</topology>
    </subcellularLocation>
</comment>
<dbReference type="InterPro" id="IPR019264">
    <property type="entry name" value="DUF2179"/>
</dbReference>
<evidence type="ECO:0000256" key="7">
    <source>
        <dbReference type="SAM" id="MobiDB-lite"/>
    </source>
</evidence>
<keyword evidence="2 6" id="KW-1003">Cell membrane</keyword>
<dbReference type="CDD" id="cd16381">
    <property type="entry name" value="YitT_C_like_1"/>
    <property type="match status" value="1"/>
</dbReference>
<evidence type="ECO:0000259" key="8">
    <source>
        <dbReference type="Pfam" id="PF10035"/>
    </source>
</evidence>
<feature type="transmembrane region" description="Helical" evidence="6">
    <location>
        <begin position="6"/>
        <end position="24"/>
    </location>
</feature>
<dbReference type="GO" id="GO:0005886">
    <property type="term" value="C:plasma membrane"/>
    <property type="evidence" value="ECO:0007669"/>
    <property type="project" value="UniProtKB-SubCell"/>
</dbReference>
<keyword evidence="5 6" id="KW-0472">Membrane</keyword>